<keyword evidence="3" id="KW-1185">Reference proteome</keyword>
<feature type="region of interest" description="Disordered" evidence="1">
    <location>
        <begin position="196"/>
        <end position="219"/>
    </location>
</feature>
<feature type="region of interest" description="Disordered" evidence="1">
    <location>
        <begin position="225"/>
        <end position="244"/>
    </location>
</feature>
<evidence type="ECO:0000256" key="1">
    <source>
        <dbReference type="SAM" id="MobiDB-lite"/>
    </source>
</evidence>
<dbReference type="AlphaFoldDB" id="R0LRB6"/>
<proteinExistence type="predicted"/>
<protein>
    <submittedName>
        <fullName evidence="2">Uncharacterized protein</fullName>
    </submittedName>
</protein>
<dbReference type="EMBL" id="KB742909">
    <property type="protein sequence ID" value="EOB02938.1"/>
    <property type="molecule type" value="Genomic_DNA"/>
</dbReference>
<reference evidence="3" key="1">
    <citation type="journal article" date="2013" name="Nat. Genet.">
        <title>The duck genome and transcriptome provide insight into an avian influenza virus reservoir species.</title>
        <authorList>
            <person name="Huang Y."/>
            <person name="Li Y."/>
            <person name="Burt D.W."/>
            <person name="Chen H."/>
            <person name="Zhang Y."/>
            <person name="Qian W."/>
            <person name="Kim H."/>
            <person name="Gan S."/>
            <person name="Zhao Y."/>
            <person name="Li J."/>
            <person name="Yi K."/>
            <person name="Feng H."/>
            <person name="Zhu P."/>
            <person name="Li B."/>
            <person name="Liu Q."/>
            <person name="Fairley S."/>
            <person name="Magor K.E."/>
            <person name="Du Z."/>
            <person name="Hu X."/>
            <person name="Goodman L."/>
            <person name="Tafer H."/>
            <person name="Vignal A."/>
            <person name="Lee T."/>
            <person name="Kim K.W."/>
            <person name="Sheng Z."/>
            <person name="An Y."/>
            <person name="Searle S."/>
            <person name="Herrero J."/>
            <person name="Groenen M.A."/>
            <person name="Crooijmans R.P."/>
            <person name="Faraut T."/>
            <person name="Cai Q."/>
            <person name="Webster R.G."/>
            <person name="Aldridge J.R."/>
            <person name="Warren W.C."/>
            <person name="Bartschat S."/>
            <person name="Kehr S."/>
            <person name="Marz M."/>
            <person name="Stadler P.F."/>
            <person name="Smith J."/>
            <person name="Kraus R.H."/>
            <person name="Zhao Y."/>
            <person name="Ren L."/>
            <person name="Fei J."/>
            <person name="Morisson M."/>
            <person name="Kaiser P."/>
            <person name="Griffin D.K."/>
            <person name="Rao M."/>
            <person name="Pitel F."/>
            <person name="Wang J."/>
            <person name="Li N."/>
        </authorList>
    </citation>
    <scope>NUCLEOTIDE SEQUENCE [LARGE SCALE GENOMIC DNA]</scope>
</reference>
<evidence type="ECO:0000313" key="2">
    <source>
        <dbReference type="EMBL" id="EOB02938.1"/>
    </source>
</evidence>
<organism evidence="2 3">
    <name type="scientific">Anas platyrhynchos</name>
    <name type="common">Mallard</name>
    <name type="synonym">Anas boschas</name>
    <dbReference type="NCBI Taxonomy" id="8839"/>
    <lineage>
        <taxon>Eukaryota</taxon>
        <taxon>Metazoa</taxon>
        <taxon>Chordata</taxon>
        <taxon>Craniata</taxon>
        <taxon>Vertebrata</taxon>
        <taxon>Euteleostomi</taxon>
        <taxon>Archelosauria</taxon>
        <taxon>Archosauria</taxon>
        <taxon>Dinosauria</taxon>
        <taxon>Saurischia</taxon>
        <taxon>Theropoda</taxon>
        <taxon>Coelurosauria</taxon>
        <taxon>Aves</taxon>
        <taxon>Neognathae</taxon>
        <taxon>Galloanserae</taxon>
        <taxon>Anseriformes</taxon>
        <taxon>Anatidae</taxon>
        <taxon>Anatinae</taxon>
        <taxon>Anas</taxon>
    </lineage>
</organism>
<sequence>MHPSLRVTVAHCCNRRVLAQMESKTLAAGGQNAFCKVALAPAVKRKGLALSSGFCRWYYCRYGTALPLSVKKVQKNNFIKIMPLLPFPIYSRQYENVGEISILNELQYFVQPDSANCSEQLVQKVSGNTCTGAGEKLELREADLCTQLPLAGQQLRIMGNHTSLGTKTVLATLQLILLINNWTVYDPEIWDQTEVKKRKDRGGGEELTGQTANAGVGNAELKDQGTVPEAQDPTPRSQHQRRIQRTSCPMGVTIPDMGAGKQQGTSSGSCTLPRQHFPLPLLETKHCAEAREPPPPQIYVTAILQRAASEVAQVIVSVNSQKSYLSRELRQLFTGNRNIHLNLILFRFLEISASPEILTKAAVWVDTLSEICVSMKLRYLQYIFMFKVFAPQSLSDTVTGIVPDLLCNKQEFLTQNIKIYPEELKLKELPFHMCNTLKKPNEEISLKQP</sequence>
<evidence type="ECO:0000313" key="3">
    <source>
        <dbReference type="Proteomes" id="UP000296049"/>
    </source>
</evidence>
<gene>
    <name evidence="2" type="ORF">Anapl_15484</name>
</gene>
<dbReference type="Proteomes" id="UP000296049">
    <property type="component" value="Unassembled WGS sequence"/>
</dbReference>
<name>R0LRB6_ANAPL</name>
<accession>R0LRB6</accession>